<evidence type="ECO:0000313" key="3">
    <source>
        <dbReference type="Proteomes" id="UP001151760"/>
    </source>
</evidence>
<evidence type="ECO:0008006" key="4">
    <source>
        <dbReference type="Google" id="ProtNLM"/>
    </source>
</evidence>
<evidence type="ECO:0000313" key="2">
    <source>
        <dbReference type="EMBL" id="GJS63758.1"/>
    </source>
</evidence>
<feature type="region of interest" description="Disordered" evidence="1">
    <location>
        <begin position="385"/>
        <end position="424"/>
    </location>
</feature>
<feature type="compositionally biased region" description="Basic and acidic residues" evidence="1">
    <location>
        <begin position="388"/>
        <end position="404"/>
    </location>
</feature>
<evidence type="ECO:0000256" key="1">
    <source>
        <dbReference type="SAM" id="MobiDB-lite"/>
    </source>
</evidence>
<accession>A0ABQ4XFN5</accession>
<dbReference type="CDD" id="cd09272">
    <property type="entry name" value="RNase_HI_RT_Ty1"/>
    <property type="match status" value="1"/>
</dbReference>
<keyword evidence="3" id="KW-1185">Reference proteome</keyword>
<proteinExistence type="predicted"/>
<dbReference type="EMBL" id="BQNB010009454">
    <property type="protein sequence ID" value="GJS63758.1"/>
    <property type="molecule type" value="Genomic_DNA"/>
</dbReference>
<protein>
    <recommendedName>
        <fullName evidence="4">Retrovirus-related Pol polyprotein from transposon TNT 1-94</fullName>
    </recommendedName>
</protein>
<feature type="compositionally biased region" description="Basic and acidic residues" evidence="1">
    <location>
        <begin position="411"/>
        <end position="421"/>
    </location>
</feature>
<dbReference type="PANTHER" id="PTHR11439:SF495">
    <property type="entry name" value="REVERSE TRANSCRIPTASE, RNA-DEPENDENT DNA POLYMERASE-RELATED"/>
    <property type="match status" value="1"/>
</dbReference>
<reference evidence="2" key="1">
    <citation type="journal article" date="2022" name="Int. J. Mol. Sci.">
        <title>Draft Genome of Tanacetum Coccineum: Genomic Comparison of Closely Related Tanacetum-Family Plants.</title>
        <authorList>
            <person name="Yamashiro T."/>
            <person name="Shiraishi A."/>
            <person name="Nakayama K."/>
            <person name="Satake H."/>
        </authorList>
    </citation>
    <scope>NUCLEOTIDE SEQUENCE</scope>
</reference>
<organism evidence="2 3">
    <name type="scientific">Tanacetum coccineum</name>
    <dbReference type="NCBI Taxonomy" id="301880"/>
    <lineage>
        <taxon>Eukaryota</taxon>
        <taxon>Viridiplantae</taxon>
        <taxon>Streptophyta</taxon>
        <taxon>Embryophyta</taxon>
        <taxon>Tracheophyta</taxon>
        <taxon>Spermatophyta</taxon>
        <taxon>Magnoliopsida</taxon>
        <taxon>eudicotyledons</taxon>
        <taxon>Gunneridae</taxon>
        <taxon>Pentapetalae</taxon>
        <taxon>asterids</taxon>
        <taxon>campanulids</taxon>
        <taxon>Asterales</taxon>
        <taxon>Asteraceae</taxon>
        <taxon>Asteroideae</taxon>
        <taxon>Anthemideae</taxon>
        <taxon>Anthemidinae</taxon>
        <taxon>Tanacetum</taxon>
    </lineage>
</organism>
<name>A0ABQ4XFN5_9ASTR</name>
<sequence length="683" mass="79293">MGRWYLKDSGFELIAYSDVDHAGCNNDCKSTSGGIQFLGDKLVIIWMRTQLLDYGFRHNKILMYCDSKSEIAISCNPVQHSRTKHINIRYHFMKEHVEKGTTELYFVRTEYQLADLFTKALPRERFEYLVHRIVFHMAQQVILADQLIPKFQGIRRCKNCDVLKSIPCSPECKIVGHILVDHPLSYALTATVDIPAVYLQQFCKIVHKVPNTKDTIIFKLDTQEITYIVDMFHTTLQMPVETPENPFVALVNIEIIETFMHMVGYQGIVDKKFTSIPPRFEEDYHSIKDDIPLVCVYTTGNVTVRGMLIPNAFLTKEIRATDDYKEYETVFVNEVVLMNQPQQGRRGSKVLKKQVTIKQKQVVKGEKDVESYADKFAASMIHDDADDFGDRIEPGSHKEHPKVIDDDDDNKEEKKDEKQGDEMGSLEIRIEKMHTPFPITPRSPRINLSSNKNIAQELTNIVSLSTPTTSKAPHKKKTHFQDMERKCVTTSKFYKVHGKVDQVLHEIIPQLAERATYHLIESILKPIIADNIIQDAKDSTTYVSKQQQQQQQEWDAWEEEIVIDEDEVIPEYETPELIAEFQNVDKSVPTIFDHARIEATLNDMLSNQFRNAEENPNEPPRYLYNKDLFFLKNGNTKEKKYILSLQKIHVEQFPEADLEEKMNRWVNKEFKNFNEDAQLLIKH</sequence>
<reference evidence="2" key="2">
    <citation type="submission" date="2022-01" db="EMBL/GenBank/DDBJ databases">
        <authorList>
            <person name="Yamashiro T."/>
            <person name="Shiraishi A."/>
            <person name="Satake H."/>
            <person name="Nakayama K."/>
        </authorList>
    </citation>
    <scope>NUCLEOTIDE SEQUENCE</scope>
</reference>
<comment type="caution">
    <text evidence="2">The sequence shown here is derived from an EMBL/GenBank/DDBJ whole genome shotgun (WGS) entry which is preliminary data.</text>
</comment>
<dbReference type="PANTHER" id="PTHR11439">
    <property type="entry name" value="GAG-POL-RELATED RETROTRANSPOSON"/>
    <property type="match status" value="1"/>
</dbReference>
<dbReference type="Proteomes" id="UP001151760">
    <property type="component" value="Unassembled WGS sequence"/>
</dbReference>
<gene>
    <name evidence="2" type="ORF">Tco_0678322</name>
</gene>